<dbReference type="Gene3D" id="2.60.40.3960">
    <property type="entry name" value="Velvet domain"/>
    <property type="match status" value="2"/>
</dbReference>
<sequence>MASNRGASYALPPIREQLGAALPLPQGPPPLPHASHPSQASHAAHAAHAPRPSISAAPPQPQAQIQATGSPPREFSGTNGNYKYTLVVEQQPQRARMCGFGDKDRRPITPPPCVKVVVTDARNGKEFPPNDLAFQQFVLHVELWSEDGTREVSMVKHATTAPSIGTGTIMSFQDAIETQTTYRLFNYTRNADGTAYSAQAAYPPSPPAYPTPPSAATQGYGYPTQVRRDSVPSILPRASYGSIGAEELPAMPAHAGQPPLSLGRMSMSQPNTSCTRNLLGSISMSATRLVDREDKVGIWFVLQDLSVRTEGIFRLRFSFIDLLAHRDGPNGQKVCPILATQFSEPFQVYSAKKFPGVCESTALSRKFAIQGVKIPIRKDGDLKKGKKRQRDEDDEDEDNDDED</sequence>
<evidence type="ECO:0000259" key="8">
    <source>
        <dbReference type="PROSITE" id="PS51821"/>
    </source>
</evidence>
<keyword evidence="2" id="KW-0749">Sporulation</keyword>
<dbReference type="EMBL" id="JAGTJQ010000003">
    <property type="protein sequence ID" value="KAH7035076.1"/>
    <property type="molecule type" value="Genomic_DNA"/>
</dbReference>
<evidence type="ECO:0000313" key="9">
    <source>
        <dbReference type="EMBL" id="KAH7035076.1"/>
    </source>
</evidence>
<dbReference type="Pfam" id="PF11754">
    <property type="entry name" value="Velvet"/>
    <property type="match status" value="1"/>
</dbReference>
<evidence type="ECO:0000256" key="4">
    <source>
        <dbReference type="ARBA" id="ARBA00023163"/>
    </source>
</evidence>
<evidence type="ECO:0000313" key="10">
    <source>
        <dbReference type="Proteomes" id="UP000756346"/>
    </source>
</evidence>
<gene>
    <name evidence="9" type="ORF">B0I36DRAFT_87638</name>
</gene>
<dbReference type="PANTHER" id="PTHR33572:SF3">
    <property type="entry name" value="VELVET COMPLEX SUBUNIT B"/>
    <property type="match status" value="1"/>
</dbReference>
<feature type="region of interest" description="Disordered" evidence="7">
    <location>
        <begin position="1"/>
        <end position="80"/>
    </location>
</feature>
<dbReference type="InterPro" id="IPR021740">
    <property type="entry name" value="Velvet"/>
</dbReference>
<protein>
    <submittedName>
        <fullName evidence="9">Velvet factor-domain-containing protein</fullName>
    </submittedName>
</protein>
<dbReference type="InterPro" id="IPR037525">
    <property type="entry name" value="Velvet_dom"/>
</dbReference>
<evidence type="ECO:0000256" key="5">
    <source>
        <dbReference type="ARBA" id="ARBA00023242"/>
    </source>
</evidence>
<name>A0A9P8YB02_9PEZI</name>
<comment type="caution">
    <text evidence="9">The sequence shown here is derived from an EMBL/GenBank/DDBJ whole genome shotgun (WGS) entry which is preliminary data.</text>
</comment>
<dbReference type="AlphaFoldDB" id="A0A9P8YB02"/>
<keyword evidence="10" id="KW-1185">Reference proteome</keyword>
<evidence type="ECO:0000256" key="6">
    <source>
        <dbReference type="ARBA" id="ARBA00038045"/>
    </source>
</evidence>
<evidence type="ECO:0000256" key="3">
    <source>
        <dbReference type="ARBA" id="ARBA00023015"/>
    </source>
</evidence>
<accession>A0A9P8YB02</accession>
<dbReference type="Proteomes" id="UP000756346">
    <property type="component" value="Unassembled WGS sequence"/>
</dbReference>
<keyword evidence="3" id="KW-0805">Transcription regulation</keyword>
<evidence type="ECO:0000256" key="7">
    <source>
        <dbReference type="SAM" id="MobiDB-lite"/>
    </source>
</evidence>
<dbReference type="PROSITE" id="PS51821">
    <property type="entry name" value="VELVET"/>
    <property type="match status" value="1"/>
</dbReference>
<evidence type="ECO:0000256" key="1">
    <source>
        <dbReference type="ARBA" id="ARBA00004123"/>
    </source>
</evidence>
<reference evidence="9" key="1">
    <citation type="journal article" date="2021" name="Nat. Commun.">
        <title>Genetic determinants of endophytism in the Arabidopsis root mycobiome.</title>
        <authorList>
            <person name="Mesny F."/>
            <person name="Miyauchi S."/>
            <person name="Thiergart T."/>
            <person name="Pickel B."/>
            <person name="Atanasova L."/>
            <person name="Karlsson M."/>
            <person name="Huettel B."/>
            <person name="Barry K.W."/>
            <person name="Haridas S."/>
            <person name="Chen C."/>
            <person name="Bauer D."/>
            <person name="Andreopoulos W."/>
            <person name="Pangilinan J."/>
            <person name="LaButti K."/>
            <person name="Riley R."/>
            <person name="Lipzen A."/>
            <person name="Clum A."/>
            <person name="Drula E."/>
            <person name="Henrissat B."/>
            <person name="Kohler A."/>
            <person name="Grigoriev I.V."/>
            <person name="Martin F.M."/>
            <person name="Hacquard S."/>
        </authorList>
    </citation>
    <scope>NUCLEOTIDE SEQUENCE</scope>
    <source>
        <strain evidence="9">MPI-CAGE-CH-0230</strain>
    </source>
</reference>
<comment type="similarity">
    <text evidence="6">Belongs to the velvet family. VelB subfamily.</text>
</comment>
<dbReference type="GeneID" id="70193042"/>
<dbReference type="OrthoDB" id="1746739at2759"/>
<feature type="domain" description="Velvet" evidence="8">
    <location>
        <begin position="79"/>
        <end position="377"/>
    </location>
</feature>
<dbReference type="RefSeq" id="XP_046015169.1">
    <property type="nucleotide sequence ID" value="XM_046163496.1"/>
</dbReference>
<dbReference type="PANTHER" id="PTHR33572">
    <property type="entry name" value="SPORE DEVELOPMENT REGULATOR VOSA"/>
    <property type="match status" value="1"/>
</dbReference>
<evidence type="ECO:0000256" key="2">
    <source>
        <dbReference type="ARBA" id="ARBA00022969"/>
    </source>
</evidence>
<keyword evidence="4" id="KW-0804">Transcription</keyword>
<keyword evidence="5" id="KW-0539">Nucleus</keyword>
<dbReference type="GO" id="GO:0030435">
    <property type="term" value="P:sporulation resulting in formation of a cellular spore"/>
    <property type="evidence" value="ECO:0007669"/>
    <property type="project" value="UniProtKB-KW"/>
</dbReference>
<feature type="compositionally biased region" description="Acidic residues" evidence="7">
    <location>
        <begin position="392"/>
        <end position="403"/>
    </location>
</feature>
<proteinExistence type="inferred from homology"/>
<dbReference type="GO" id="GO:0005634">
    <property type="term" value="C:nucleus"/>
    <property type="evidence" value="ECO:0007669"/>
    <property type="project" value="UniProtKB-SubCell"/>
</dbReference>
<comment type="subcellular location">
    <subcellularLocation>
        <location evidence="1">Nucleus</location>
    </subcellularLocation>
</comment>
<feature type="region of interest" description="Disordered" evidence="7">
    <location>
        <begin position="380"/>
        <end position="403"/>
    </location>
</feature>
<feature type="compositionally biased region" description="Low complexity" evidence="7">
    <location>
        <begin position="33"/>
        <end position="67"/>
    </location>
</feature>
<organism evidence="9 10">
    <name type="scientific">Microdochium trichocladiopsis</name>
    <dbReference type="NCBI Taxonomy" id="1682393"/>
    <lineage>
        <taxon>Eukaryota</taxon>
        <taxon>Fungi</taxon>
        <taxon>Dikarya</taxon>
        <taxon>Ascomycota</taxon>
        <taxon>Pezizomycotina</taxon>
        <taxon>Sordariomycetes</taxon>
        <taxon>Xylariomycetidae</taxon>
        <taxon>Xylariales</taxon>
        <taxon>Microdochiaceae</taxon>
        <taxon>Microdochium</taxon>
    </lineage>
</organism>
<dbReference type="InterPro" id="IPR038491">
    <property type="entry name" value="Velvet_dom_sf"/>
</dbReference>